<keyword evidence="3" id="KW-1185">Reference proteome</keyword>
<organism evidence="2 3">
    <name type="scientific">Chelonia mydas</name>
    <name type="common">Green sea-turtle</name>
    <name type="synonym">Chelonia agassizi</name>
    <dbReference type="NCBI Taxonomy" id="8469"/>
    <lineage>
        <taxon>Eukaryota</taxon>
        <taxon>Metazoa</taxon>
        <taxon>Chordata</taxon>
        <taxon>Craniata</taxon>
        <taxon>Vertebrata</taxon>
        <taxon>Euteleostomi</taxon>
        <taxon>Archelosauria</taxon>
        <taxon>Testudinata</taxon>
        <taxon>Testudines</taxon>
        <taxon>Cryptodira</taxon>
        <taxon>Durocryptodira</taxon>
        <taxon>Americhelydia</taxon>
        <taxon>Chelonioidea</taxon>
        <taxon>Cheloniidae</taxon>
        <taxon>Chelonia</taxon>
    </lineage>
</organism>
<sequence length="199" mass="21098">MQRGRLTLLVSLAFLLLHVRGEDDFNLEDALDVGIITNISICINFYVLDITGPTKKPDSATKKPELAACFVHCLHEEQPIGASWWGLGTRVDRQPPSQLPAPLSSLCSSHLAGYQLPGSSAVPPPLPRAAPALCLGAASRSLLLAVQGVGGKRGADVRVYPSYRSCPPLLYPISTEWGQQPTTGQDKGSLLAAAAVSTC</sequence>
<feature type="signal peptide" evidence="1">
    <location>
        <begin position="1"/>
        <end position="21"/>
    </location>
</feature>
<dbReference type="AlphaFoldDB" id="M7B3W0"/>
<dbReference type="Proteomes" id="UP000031443">
    <property type="component" value="Unassembled WGS sequence"/>
</dbReference>
<evidence type="ECO:0000313" key="3">
    <source>
        <dbReference type="Proteomes" id="UP000031443"/>
    </source>
</evidence>
<feature type="chain" id="PRO_5004079959" evidence="1">
    <location>
        <begin position="22"/>
        <end position="199"/>
    </location>
</feature>
<name>M7B3W0_CHEMY</name>
<evidence type="ECO:0000313" key="2">
    <source>
        <dbReference type="EMBL" id="EMP32591.1"/>
    </source>
</evidence>
<protein>
    <submittedName>
        <fullName evidence="2">Uncharacterized protein</fullName>
    </submittedName>
</protein>
<gene>
    <name evidence="2" type="ORF">UY3_10291</name>
</gene>
<accession>M7B3W0</accession>
<keyword evidence="1" id="KW-0732">Signal</keyword>
<dbReference type="EMBL" id="KB539796">
    <property type="protein sequence ID" value="EMP32591.1"/>
    <property type="molecule type" value="Genomic_DNA"/>
</dbReference>
<reference evidence="3" key="1">
    <citation type="journal article" date="2013" name="Nat. Genet.">
        <title>The draft genomes of soft-shell turtle and green sea turtle yield insights into the development and evolution of the turtle-specific body plan.</title>
        <authorList>
            <person name="Wang Z."/>
            <person name="Pascual-Anaya J."/>
            <person name="Zadissa A."/>
            <person name="Li W."/>
            <person name="Niimura Y."/>
            <person name="Huang Z."/>
            <person name="Li C."/>
            <person name="White S."/>
            <person name="Xiong Z."/>
            <person name="Fang D."/>
            <person name="Wang B."/>
            <person name="Ming Y."/>
            <person name="Chen Y."/>
            <person name="Zheng Y."/>
            <person name="Kuraku S."/>
            <person name="Pignatelli M."/>
            <person name="Herrero J."/>
            <person name="Beal K."/>
            <person name="Nozawa M."/>
            <person name="Li Q."/>
            <person name="Wang J."/>
            <person name="Zhang H."/>
            <person name="Yu L."/>
            <person name="Shigenobu S."/>
            <person name="Wang J."/>
            <person name="Liu J."/>
            <person name="Flicek P."/>
            <person name="Searle S."/>
            <person name="Wang J."/>
            <person name="Kuratani S."/>
            <person name="Yin Y."/>
            <person name="Aken B."/>
            <person name="Zhang G."/>
            <person name="Irie N."/>
        </authorList>
    </citation>
    <scope>NUCLEOTIDE SEQUENCE [LARGE SCALE GENOMIC DNA]</scope>
</reference>
<proteinExistence type="predicted"/>
<evidence type="ECO:0000256" key="1">
    <source>
        <dbReference type="SAM" id="SignalP"/>
    </source>
</evidence>